<gene>
    <name evidence="2" type="ORF">ABNO82_00485</name>
</gene>
<name>A0AAU7QS88_9FLAO</name>
<evidence type="ECO:0000313" key="2">
    <source>
        <dbReference type="EMBL" id="XBT18596.1"/>
    </source>
</evidence>
<evidence type="ECO:0000259" key="1">
    <source>
        <dbReference type="Pfam" id="PF20258"/>
    </source>
</evidence>
<dbReference type="Gene3D" id="2.40.30.10">
    <property type="entry name" value="Translation factors"/>
    <property type="match status" value="1"/>
</dbReference>
<reference evidence="2" key="1">
    <citation type="submission" date="2024-06" db="EMBL/GenBank/DDBJ databases">
        <title>Diversity, functionality, and evolutionary history of bacterial symbionts in false click beetles (Coleoptera, Throscidae).</title>
        <authorList>
            <person name="Wierz J.C."/>
            <person name="Malm H."/>
            <person name="Kaltenpoth M."/>
            <person name="Engl T."/>
        </authorList>
    </citation>
    <scope>NUCLEOTIDE SEQUENCE</scope>
    <source>
        <strain evidence="2">Tder</strain>
    </source>
</reference>
<organism evidence="2">
    <name type="scientific">Candidatus Shikimatogenerans sp. Tder</name>
    <dbReference type="NCBI Taxonomy" id="3158566"/>
    <lineage>
        <taxon>Bacteria</taxon>
        <taxon>Pseudomonadati</taxon>
        <taxon>Bacteroidota</taxon>
        <taxon>Flavobacteriia</taxon>
        <taxon>Flavobacteriales</taxon>
        <taxon>Candidatus Shikimatogenerans</taxon>
    </lineage>
</organism>
<accession>A0AAU7QS88</accession>
<protein>
    <submittedName>
        <fullName evidence="2">Aminomethyltransferase beta-barrel domain-containing protein</fullName>
    </submittedName>
</protein>
<dbReference type="Pfam" id="PF20258">
    <property type="entry name" value="tRNA_Me_trans_C"/>
    <property type="match status" value="1"/>
</dbReference>
<sequence length="105" mass="13029">MLYNNSLFIKKKYINFINKNFLKLIYKKKIIKILSRYRDKQKLQKSYIIYNNKGYIIFFKKKQYSISKGQFLIFQKKREILGSGIIDKYNNITYKRNKRNEKIFY</sequence>
<dbReference type="AlphaFoldDB" id="A0AAU7QS88"/>
<feature type="domain" description="tRNA-specific 2-thiouridylase MnmA-like C-terminal" evidence="1">
    <location>
        <begin position="18"/>
        <end position="86"/>
    </location>
</feature>
<proteinExistence type="predicted"/>
<dbReference type="InterPro" id="IPR046885">
    <property type="entry name" value="MnmA-like_C"/>
</dbReference>
<dbReference type="EMBL" id="CP157895">
    <property type="protein sequence ID" value="XBT18596.1"/>
    <property type="molecule type" value="Genomic_DNA"/>
</dbReference>